<evidence type="ECO:0000256" key="11">
    <source>
        <dbReference type="ARBA" id="ARBA00023185"/>
    </source>
</evidence>
<dbReference type="OMA" id="DMERMAF"/>
<dbReference type="InterPro" id="IPR011706">
    <property type="entry name" value="Cu-oxidase_C"/>
</dbReference>
<sequence>MGGLSSILKLVLLLCIAFMTPWSSSAALVRYKFTIATQNVTRLCKEQEIVTVNGQFPGPTLYAHEGDNVVVQVQNKGPYNVTIHWHGVRQLRSCWADGPAYITQCPITPGNSFTQRFRIIDQEGTLWWHAHISYLRATVHGALVIYPRFRKPYPFPKPTAEFPLILGEWWNANVEDVINDAIRRGAVPLESDGYTINSQPGDLFPCSANDTTRISVKSGKTYLMRIVNAAMNHAYFFKIAEHNLTVVAVDASYTKPYRTDLLLIQPGQTMDVLLTTPKTSGLFYIAVRVYNSQPPRGLPFVNTTGTAILEYRGTTSNNSVPLMPTLPAFTDTQTAFNFANSLRSLQSSVPQSVDEEMLITEGFGLVSCPNNSCAGINGGRAVGSLNNISFVTPDIAILQSYYYGVNGVFTRDFPDNPPLKFNYSQQNPPLSIWQPELGTKVKVLKFNSNVQIVFQNTGIITIQNHPIHLHGHDFYVVGQGFGNYNPQTDPANFNLVDPQMLNTVGVPTGGWAAIRFTANNPGVWLMHCHFESHSALGFEMVFLTENGPRKLDALPSPPRGLPKC</sequence>
<dbReference type="GO" id="GO:0052716">
    <property type="term" value="F:hydroquinone:oxygen oxidoreductase activity"/>
    <property type="evidence" value="ECO:0007669"/>
    <property type="project" value="UniProtKB-EC"/>
</dbReference>
<dbReference type="GO" id="GO:0046274">
    <property type="term" value="P:lignin catabolic process"/>
    <property type="evidence" value="ECO:0007669"/>
    <property type="project" value="UniProtKB-KW"/>
</dbReference>
<evidence type="ECO:0000256" key="2">
    <source>
        <dbReference type="ARBA" id="ARBA00004271"/>
    </source>
</evidence>
<dbReference type="PANTHER" id="PTHR11709">
    <property type="entry name" value="MULTI-COPPER OXIDASE"/>
    <property type="match status" value="1"/>
</dbReference>
<proteinExistence type="inferred from homology"/>
<dbReference type="EC" id="1.10.3.2" evidence="4 12"/>
<evidence type="ECO:0000313" key="16">
    <source>
        <dbReference type="EMBL" id="KAH9304726.1"/>
    </source>
</evidence>
<reference evidence="16 17" key="1">
    <citation type="journal article" date="2021" name="Nat. Plants">
        <title>The Taxus genome provides insights into paclitaxel biosynthesis.</title>
        <authorList>
            <person name="Xiong X."/>
            <person name="Gou J."/>
            <person name="Liao Q."/>
            <person name="Li Y."/>
            <person name="Zhou Q."/>
            <person name="Bi G."/>
            <person name="Li C."/>
            <person name="Du R."/>
            <person name="Wang X."/>
            <person name="Sun T."/>
            <person name="Guo L."/>
            <person name="Liang H."/>
            <person name="Lu P."/>
            <person name="Wu Y."/>
            <person name="Zhang Z."/>
            <person name="Ro D.K."/>
            <person name="Shang Y."/>
            <person name="Huang S."/>
            <person name="Yan J."/>
        </authorList>
    </citation>
    <scope>NUCLEOTIDE SEQUENCE [LARGE SCALE GENOMIC DNA]</scope>
    <source>
        <strain evidence="16">Ta-2019</strain>
    </source>
</reference>
<feature type="chain" id="PRO_5041482440" description="Laccase" evidence="12">
    <location>
        <begin position="27"/>
        <end position="564"/>
    </location>
</feature>
<evidence type="ECO:0000313" key="17">
    <source>
        <dbReference type="Proteomes" id="UP000824469"/>
    </source>
</evidence>
<feature type="domain" description="Plastocyanin-like" evidence="13">
    <location>
        <begin position="161"/>
        <end position="313"/>
    </location>
</feature>
<dbReference type="CDD" id="cd13849">
    <property type="entry name" value="CuRO_1_LCC_plant"/>
    <property type="match status" value="1"/>
</dbReference>
<feature type="domain" description="Plastocyanin-like" evidence="14">
    <location>
        <begin position="412"/>
        <end position="546"/>
    </location>
</feature>
<keyword evidence="8 12" id="KW-0677">Repeat</keyword>
<keyword evidence="9 12" id="KW-0560">Oxidoreductase</keyword>
<dbReference type="InterPro" id="IPR034288">
    <property type="entry name" value="CuRO_1_LCC"/>
</dbReference>
<evidence type="ECO:0000259" key="15">
    <source>
        <dbReference type="Pfam" id="PF07732"/>
    </source>
</evidence>
<dbReference type="InterPro" id="IPR034285">
    <property type="entry name" value="CuRO_2_LCC"/>
</dbReference>
<dbReference type="AlphaFoldDB" id="A0AA38CRW8"/>
<dbReference type="GO" id="GO:0048046">
    <property type="term" value="C:apoplast"/>
    <property type="evidence" value="ECO:0007669"/>
    <property type="project" value="UniProtKB-SubCell"/>
</dbReference>
<comment type="function">
    <text evidence="12">Lignin degradation and detoxification of lignin-derived products.</text>
</comment>
<dbReference type="InterPro" id="IPR008972">
    <property type="entry name" value="Cupredoxin"/>
</dbReference>
<protein>
    <recommendedName>
        <fullName evidence="4 12">Laccase</fullName>
        <ecNumber evidence="4 12">1.10.3.2</ecNumber>
    </recommendedName>
    <alternativeName>
        <fullName evidence="12">Benzenediol:oxygen oxidoreductase</fullName>
    </alternativeName>
    <alternativeName>
        <fullName evidence="12">Diphenol oxidase</fullName>
    </alternativeName>
    <alternativeName>
        <fullName evidence="12">Urishiol oxidase</fullName>
    </alternativeName>
</protein>
<evidence type="ECO:0000256" key="12">
    <source>
        <dbReference type="RuleBase" id="RU361119"/>
    </source>
</evidence>
<evidence type="ECO:0000256" key="6">
    <source>
        <dbReference type="ARBA" id="ARBA00022525"/>
    </source>
</evidence>
<keyword evidence="12" id="KW-0732">Signal</keyword>
<dbReference type="GO" id="GO:0005507">
    <property type="term" value="F:copper ion binding"/>
    <property type="evidence" value="ECO:0007669"/>
    <property type="project" value="InterPro"/>
</dbReference>
<evidence type="ECO:0000259" key="13">
    <source>
        <dbReference type="Pfam" id="PF00394"/>
    </source>
</evidence>
<feature type="domain" description="Plastocyanin-like" evidence="15">
    <location>
        <begin position="35"/>
        <end position="148"/>
    </location>
</feature>
<comment type="caution">
    <text evidence="16">The sequence shown here is derived from an EMBL/GenBank/DDBJ whole genome shotgun (WGS) entry which is preliminary data.</text>
</comment>
<evidence type="ECO:0000256" key="10">
    <source>
        <dbReference type="ARBA" id="ARBA00023008"/>
    </source>
</evidence>
<dbReference type="CDD" id="cd13897">
    <property type="entry name" value="CuRO_3_LCC_plant"/>
    <property type="match status" value="1"/>
</dbReference>
<dbReference type="PANTHER" id="PTHR11709:SF417">
    <property type="entry name" value="LACCASE-17"/>
    <property type="match status" value="1"/>
</dbReference>
<dbReference type="SUPFAM" id="SSF49503">
    <property type="entry name" value="Cupredoxins"/>
    <property type="match status" value="3"/>
</dbReference>
<dbReference type="EMBL" id="JAHRHJ020000008">
    <property type="protein sequence ID" value="KAH9304726.1"/>
    <property type="molecule type" value="Genomic_DNA"/>
</dbReference>
<feature type="signal peptide" evidence="12">
    <location>
        <begin position="1"/>
        <end position="26"/>
    </location>
</feature>
<keyword evidence="10 12" id="KW-0186">Copper</keyword>
<keyword evidence="17" id="KW-1185">Reference proteome</keyword>
<dbReference type="InterPro" id="IPR001117">
    <property type="entry name" value="Cu-oxidase_2nd"/>
</dbReference>
<keyword evidence="11 12" id="KW-0439">Lignin degradation</keyword>
<comment type="catalytic activity">
    <reaction evidence="1 12">
        <text>4 hydroquinone + O2 = 4 benzosemiquinone + 2 H2O</text>
        <dbReference type="Rhea" id="RHEA:11276"/>
        <dbReference type="ChEBI" id="CHEBI:15377"/>
        <dbReference type="ChEBI" id="CHEBI:15379"/>
        <dbReference type="ChEBI" id="CHEBI:17594"/>
        <dbReference type="ChEBI" id="CHEBI:17977"/>
        <dbReference type="EC" id="1.10.3.2"/>
    </reaction>
</comment>
<keyword evidence="7 12" id="KW-0479">Metal-binding</keyword>
<dbReference type="InterPro" id="IPR045087">
    <property type="entry name" value="Cu-oxidase_fam"/>
</dbReference>
<evidence type="ECO:0000256" key="5">
    <source>
        <dbReference type="ARBA" id="ARBA00022523"/>
    </source>
</evidence>
<dbReference type="NCBIfam" id="TIGR03389">
    <property type="entry name" value="laccase"/>
    <property type="match status" value="1"/>
</dbReference>
<dbReference type="Proteomes" id="UP000824469">
    <property type="component" value="Unassembled WGS sequence"/>
</dbReference>
<evidence type="ECO:0000256" key="4">
    <source>
        <dbReference type="ARBA" id="ARBA00012297"/>
    </source>
</evidence>
<evidence type="ECO:0000256" key="3">
    <source>
        <dbReference type="ARBA" id="ARBA00010609"/>
    </source>
</evidence>
<name>A0AA38CRW8_TAXCH</name>
<keyword evidence="6 12" id="KW-0964">Secreted</keyword>
<evidence type="ECO:0000256" key="8">
    <source>
        <dbReference type="ARBA" id="ARBA00022737"/>
    </source>
</evidence>
<comment type="cofactor">
    <cofactor evidence="12">
        <name>Cu cation</name>
        <dbReference type="ChEBI" id="CHEBI:23378"/>
    </cofactor>
    <text evidence="12">Binds 4 Cu cations per monomer.</text>
</comment>
<dbReference type="FunFam" id="2.60.40.420:FF:000062">
    <property type="entry name" value="Laccase"/>
    <property type="match status" value="1"/>
</dbReference>
<dbReference type="InterPro" id="IPR034289">
    <property type="entry name" value="CuRO_3_LCC"/>
</dbReference>
<dbReference type="CDD" id="cd13875">
    <property type="entry name" value="CuRO_2_LCC_plant"/>
    <property type="match status" value="1"/>
</dbReference>
<evidence type="ECO:0000256" key="7">
    <source>
        <dbReference type="ARBA" id="ARBA00022723"/>
    </source>
</evidence>
<dbReference type="Pfam" id="PF07731">
    <property type="entry name" value="Cu-oxidase_2"/>
    <property type="match status" value="1"/>
</dbReference>
<dbReference type="Pfam" id="PF07732">
    <property type="entry name" value="Cu-oxidase_3"/>
    <property type="match status" value="1"/>
</dbReference>
<evidence type="ECO:0000256" key="1">
    <source>
        <dbReference type="ARBA" id="ARBA00000349"/>
    </source>
</evidence>
<dbReference type="InterPro" id="IPR017761">
    <property type="entry name" value="Laccase"/>
</dbReference>
<dbReference type="InterPro" id="IPR011707">
    <property type="entry name" value="Cu-oxidase-like_N"/>
</dbReference>
<comment type="similarity">
    <text evidence="3 12">Belongs to the multicopper oxidase family.</text>
</comment>
<comment type="subcellular location">
    <subcellularLocation>
        <location evidence="2 12">Secreted</location>
        <location evidence="2 12">Extracellular space</location>
        <location evidence="2 12">Apoplast</location>
    </subcellularLocation>
</comment>
<evidence type="ECO:0000256" key="9">
    <source>
        <dbReference type="ARBA" id="ARBA00023002"/>
    </source>
</evidence>
<keyword evidence="5 12" id="KW-0052">Apoplast</keyword>
<dbReference type="Gene3D" id="2.60.40.420">
    <property type="entry name" value="Cupredoxins - blue copper proteins"/>
    <property type="match status" value="3"/>
</dbReference>
<organism evidence="16 17">
    <name type="scientific">Taxus chinensis</name>
    <name type="common">Chinese yew</name>
    <name type="synonym">Taxus wallichiana var. chinensis</name>
    <dbReference type="NCBI Taxonomy" id="29808"/>
    <lineage>
        <taxon>Eukaryota</taxon>
        <taxon>Viridiplantae</taxon>
        <taxon>Streptophyta</taxon>
        <taxon>Embryophyta</taxon>
        <taxon>Tracheophyta</taxon>
        <taxon>Spermatophyta</taxon>
        <taxon>Pinopsida</taxon>
        <taxon>Pinidae</taxon>
        <taxon>Conifers II</taxon>
        <taxon>Cupressales</taxon>
        <taxon>Taxaceae</taxon>
        <taxon>Taxus</taxon>
    </lineage>
</organism>
<evidence type="ECO:0000259" key="14">
    <source>
        <dbReference type="Pfam" id="PF07731"/>
    </source>
</evidence>
<accession>A0AA38CRW8</accession>
<gene>
    <name evidence="16" type="ORF">KI387_009130</name>
</gene>
<dbReference type="Pfam" id="PF00394">
    <property type="entry name" value="Cu-oxidase"/>
    <property type="match status" value="1"/>
</dbReference>